<dbReference type="GO" id="GO:0016020">
    <property type="term" value="C:membrane"/>
    <property type="evidence" value="ECO:0007669"/>
    <property type="project" value="InterPro"/>
</dbReference>
<dbReference type="EMBL" id="QNRH01000002">
    <property type="protein sequence ID" value="RBO97935.1"/>
    <property type="molecule type" value="Genomic_DNA"/>
</dbReference>
<sequence>MADLRATIDHYYGIFLELLGKRKREKRGPTPIVPPVSVSGTTLITVIAIMTFLACLTIGGVSLVRTSAAQWQSQISREATIQIRPVEGQDMEAALAQAGRIASGFAGVTGTSIVDRAATARLLEPWLGTGLDIDELPVPRLVVVTIDEQNPPDFETLRSELQKNIPGASFDDHRTWVDRLVSMAHTTVLIGMGVLFLMLSATVLTVIFATRGAMAGNSHIIEVLHFIGAEARFVAREFEWHFFRTALKGACFGGAAALLVFLMISWWTSHNLATPEGDQAAAMFGSFAITREGYIGIAATIIIVSILTMLTSRLTVIRQLKDMDSISGSKD</sequence>
<dbReference type="Proteomes" id="UP000252893">
    <property type="component" value="Unassembled WGS sequence"/>
</dbReference>
<dbReference type="OrthoDB" id="9814843at2"/>
<reference evidence="2 3" key="1">
    <citation type="submission" date="2018-06" db="EMBL/GenBank/DDBJ databases">
        <title>Genomic Encyclopedia of Type Strains, Phase IV (KMG-IV): sequencing the most valuable type-strain genomes for metagenomic binning, comparative biology and taxonomic classification.</title>
        <authorList>
            <person name="Goeker M."/>
        </authorList>
    </citation>
    <scope>NUCLEOTIDE SEQUENCE [LARGE SCALE GENOMIC DNA]</scope>
    <source>
        <strain evidence="2 3">DSM 25619</strain>
    </source>
</reference>
<feature type="transmembrane region" description="Helical" evidence="1">
    <location>
        <begin position="43"/>
        <end position="64"/>
    </location>
</feature>
<feature type="transmembrane region" description="Helical" evidence="1">
    <location>
        <begin position="247"/>
        <end position="267"/>
    </location>
</feature>
<dbReference type="GO" id="GO:0032153">
    <property type="term" value="C:cell division site"/>
    <property type="evidence" value="ECO:0007669"/>
    <property type="project" value="TreeGrafter"/>
</dbReference>
<keyword evidence="2" id="KW-0132">Cell division</keyword>
<proteinExistence type="predicted"/>
<accession>A0A366E770</accession>
<feature type="transmembrane region" description="Helical" evidence="1">
    <location>
        <begin position="293"/>
        <end position="316"/>
    </location>
</feature>
<keyword evidence="1" id="KW-0472">Membrane</keyword>
<keyword evidence="1" id="KW-1133">Transmembrane helix</keyword>
<dbReference type="PANTHER" id="PTHR47755">
    <property type="entry name" value="CELL DIVISION PROTEIN FTSX"/>
    <property type="match status" value="1"/>
</dbReference>
<gene>
    <name evidence="2" type="ORF">DFR47_102726</name>
</gene>
<evidence type="ECO:0000256" key="1">
    <source>
        <dbReference type="SAM" id="Phobius"/>
    </source>
</evidence>
<protein>
    <submittedName>
        <fullName evidence="2">Cell division transport system permease protein</fullName>
    </submittedName>
</protein>
<dbReference type="InterPro" id="IPR004513">
    <property type="entry name" value="FtsX"/>
</dbReference>
<evidence type="ECO:0000313" key="2">
    <source>
        <dbReference type="EMBL" id="RBO97935.1"/>
    </source>
</evidence>
<dbReference type="RefSeq" id="WP_113943868.1">
    <property type="nucleotide sequence ID" value="NZ_JBHEEG010000002.1"/>
</dbReference>
<keyword evidence="2" id="KW-0131">Cell cycle</keyword>
<organism evidence="2 3">
    <name type="scientific">Pseudochrobactrum asaccharolyticum</name>
    <dbReference type="NCBI Taxonomy" id="354351"/>
    <lineage>
        <taxon>Bacteria</taxon>
        <taxon>Pseudomonadati</taxon>
        <taxon>Pseudomonadota</taxon>
        <taxon>Alphaproteobacteria</taxon>
        <taxon>Hyphomicrobiales</taxon>
        <taxon>Brucellaceae</taxon>
        <taxon>Pseudochrobactrum</taxon>
    </lineage>
</organism>
<keyword evidence="3" id="KW-1185">Reference proteome</keyword>
<name>A0A366E770_9HYPH</name>
<evidence type="ECO:0000313" key="3">
    <source>
        <dbReference type="Proteomes" id="UP000252893"/>
    </source>
</evidence>
<dbReference type="AlphaFoldDB" id="A0A366E770"/>
<dbReference type="PANTHER" id="PTHR47755:SF1">
    <property type="entry name" value="CELL DIVISION PROTEIN FTSX"/>
    <property type="match status" value="1"/>
</dbReference>
<keyword evidence="1" id="KW-0812">Transmembrane</keyword>
<dbReference type="GO" id="GO:0051301">
    <property type="term" value="P:cell division"/>
    <property type="evidence" value="ECO:0007669"/>
    <property type="project" value="UniProtKB-KW"/>
</dbReference>
<comment type="caution">
    <text evidence="2">The sequence shown here is derived from an EMBL/GenBank/DDBJ whole genome shotgun (WGS) entry which is preliminary data.</text>
</comment>
<feature type="transmembrane region" description="Helical" evidence="1">
    <location>
        <begin position="188"/>
        <end position="210"/>
    </location>
</feature>